<dbReference type="SUPFAM" id="SSF52540">
    <property type="entry name" value="P-loop containing nucleoside triphosphate hydrolases"/>
    <property type="match status" value="1"/>
</dbReference>
<dbReference type="EMBL" id="JANAVB010027397">
    <property type="protein sequence ID" value="KAJ6818155.1"/>
    <property type="molecule type" value="Genomic_DNA"/>
</dbReference>
<keyword evidence="3" id="KW-1185">Reference proteome</keyword>
<reference evidence="2" key="1">
    <citation type="journal article" date="2023" name="GigaByte">
        <title>Genome assembly of the bearded iris, Iris pallida Lam.</title>
        <authorList>
            <person name="Bruccoleri R.E."/>
            <person name="Oakeley E.J."/>
            <person name="Faust A.M.E."/>
            <person name="Altorfer M."/>
            <person name="Dessus-Babus S."/>
            <person name="Burckhardt D."/>
            <person name="Oertli M."/>
            <person name="Naumann U."/>
            <person name="Petersen F."/>
            <person name="Wong J."/>
        </authorList>
    </citation>
    <scope>NUCLEOTIDE SEQUENCE</scope>
    <source>
        <strain evidence="2">GSM-AAB239-AS_SAM_17_03QT</strain>
    </source>
</reference>
<evidence type="ECO:0000313" key="2">
    <source>
        <dbReference type="EMBL" id="KAJ6818155.1"/>
    </source>
</evidence>
<dbReference type="AlphaFoldDB" id="A0AAX6FQ28"/>
<evidence type="ECO:0000259" key="1">
    <source>
        <dbReference type="Pfam" id="PF00005"/>
    </source>
</evidence>
<name>A0AAX6FQ28_IRIPA</name>
<feature type="domain" description="ABC transporter" evidence="1">
    <location>
        <begin position="80"/>
        <end position="144"/>
    </location>
</feature>
<reference evidence="2" key="2">
    <citation type="submission" date="2023-04" db="EMBL/GenBank/DDBJ databases">
        <authorList>
            <person name="Bruccoleri R.E."/>
            <person name="Oakeley E.J."/>
            <person name="Faust A.-M."/>
            <person name="Dessus-Babus S."/>
            <person name="Altorfer M."/>
            <person name="Burckhardt D."/>
            <person name="Oertli M."/>
            <person name="Naumann U."/>
            <person name="Petersen F."/>
            <person name="Wong J."/>
        </authorList>
    </citation>
    <scope>NUCLEOTIDE SEQUENCE</scope>
    <source>
        <strain evidence="2">GSM-AAB239-AS_SAM_17_03QT</strain>
        <tissue evidence="2">Leaf</tissue>
    </source>
</reference>
<dbReference type="PANTHER" id="PTHR48040:SF28">
    <property type="entry name" value="ABC TRANSPORTER G FAMILY MEMBER 39-LIKE"/>
    <property type="match status" value="1"/>
</dbReference>
<organism evidence="2 3">
    <name type="scientific">Iris pallida</name>
    <name type="common">Sweet iris</name>
    <dbReference type="NCBI Taxonomy" id="29817"/>
    <lineage>
        <taxon>Eukaryota</taxon>
        <taxon>Viridiplantae</taxon>
        <taxon>Streptophyta</taxon>
        <taxon>Embryophyta</taxon>
        <taxon>Tracheophyta</taxon>
        <taxon>Spermatophyta</taxon>
        <taxon>Magnoliopsida</taxon>
        <taxon>Liliopsida</taxon>
        <taxon>Asparagales</taxon>
        <taxon>Iridaceae</taxon>
        <taxon>Iridoideae</taxon>
        <taxon>Irideae</taxon>
        <taxon>Iris</taxon>
    </lineage>
</organism>
<dbReference type="GO" id="GO:0016887">
    <property type="term" value="F:ATP hydrolysis activity"/>
    <property type="evidence" value="ECO:0007669"/>
    <property type="project" value="InterPro"/>
</dbReference>
<evidence type="ECO:0000313" key="3">
    <source>
        <dbReference type="Proteomes" id="UP001140949"/>
    </source>
</evidence>
<dbReference type="PANTHER" id="PTHR48040">
    <property type="entry name" value="PLEIOTROPIC DRUG RESISTANCE PROTEIN 1-LIKE ISOFORM X1"/>
    <property type="match status" value="1"/>
</dbReference>
<proteinExistence type="predicted"/>
<dbReference type="GO" id="GO:0005524">
    <property type="term" value="F:ATP binding"/>
    <property type="evidence" value="ECO:0007669"/>
    <property type="project" value="InterPro"/>
</dbReference>
<dbReference type="InterPro" id="IPR003439">
    <property type="entry name" value="ABC_transporter-like_ATP-bd"/>
</dbReference>
<dbReference type="Gene3D" id="3.40.50.300">
    <property type="entry name" value="P-loop containing nucleotide triphosphate hydrolases"/>
    <property type="match status" value="1"/>
</dbReference>
<sequence>MRKHKRTTSPTTERTNTSTEARIRLLFWTEHTWRSGMSICVGTHLIPHPAKVDKGGEDAFLVDNYNGGVLAIADGVSGMALLLGPPSSGKTTLLLALAGKLEPNLKTKGEVTYNGYKLNEFVPQKTATHISQYDVHMGEMTVKETRLLG</sequence>
<comment type="caution">
    <text evidence="2">The sequence shown here is derived from an EMBL/GenBank/DDBJ whole genome shotgun (WGS) entry which is preliminary data.</text>
</comment>
<gene>
    <name evidence="2" type="ORF">M6B38_407430</name>
</gene>
<dbReference type="Proteomes" id="UP001140949">
    <property type="component" value="Unassembled WGS sequence"/>
</dbReference>
<protein>
    <recommendedName>
        <fullName evidence="1">ABC transporter domain-containing protein</fullName>
    </recommendedName>
</protein>
<dbReference type="Pfam" id="PF00005">
    <property type="entry name" value="ABC_tran"/>
    <property type="match status" value="1"/>
</dbReference>
<accession>A0AAX6FQ28</accession>
<dbReference type="InterPro" id="IPR027417">
    <property type="entry name" value="P-loop_NTPase"/>
</dbReference>